<name>A0A482TZ33_9FLAO</name>
<protein>
    <submittedName>
        <fullName evidence="1">Uncharacterized protein</fullName>
    </submittedName>
</protein>
<dbReference type="RefSeq" id="WP_113665481.1">
    <property type="nucleotide sequence ID" value="NZ_JBIPCZ010000001.1"/>
</dbReference>
<evidence type="ECO:0000313" key="1">
    <source>
        <dbReference type="EMBL" id="RYJ52816.1"/>
    </source>
</evidence>
<proteinExistence type="predicted"/>
<dbReference type="EMBL" id="QNVY02000001">
    <property type="protein sequence ID" value="RYJ52816.1"/>
    <property type="molecule type" value="Genomic_DNA"/>
</dbReference>
<keyword evidence="2" id="KW-1185">Reference proteome</keyword>
<organism evidence="1 2">
    <name type="scientific">Flavobacterium petrolei</name>
    <dbReference type="NCBI Taxonomy" id="2259594"/>
    <lineage>
        <taxon>Bacteria</taxon>
        <taxon>Pseudomonadati</taxon>
        <taxon>Bacteroidota</taxon>
        <taxon>Flavobacteriia</taxon>
        <taxon>Flavobacteriales</taxon>
        <taxon>Flavobacteriaceae</taxon>
        <taxon>Flavobacterium</taxon>
    </lineage>
</organism>
<accession>A0A482TZ33</accession>
<dbReference type="Proteomes" id="UP000253235">
    <property type="component" value="Unassembled WGS sequence"/>
</dbReference>
<dbReference type="PROSITE" id="PS51257">
    <property type="entry name" value="PROKAR_LIPOPROTEIN"/>
    <property type="match status" value="1"/>
</dbReference>
<reference evidence="1 2" key="1">
    <citation type="submission" date="2019-01" db="EMBL/GenBank/DDBJ databases">
        <title>Flavobacterium sp. nov. isolated from arctic soil.</title>
        <authorList>
            <person name="Kim D.-U."/>
        </authorList>
    </citation>
    <scope>NUCLEOTIDE SEQUENCE [LARGE SCALE GENOMIC DNA]</scope>
    <source>
        <strain evidence="1 2">Kopri-42</strain>
    </source>
</reference>
<dbReference type="AlphaFoldDB" id="A0A482TZ33"/>
<dbReference type="Gene3D" id="1.20.120.20">
    <property type="entry name" value="Apolipoprotein"/>
    <property type="match status" value="1"/>
</dbReference>
<dbReference type="OrthoDB" id="1377229at2"/>
<sequence length="83" mass="8785">MKKALLGLAFIATLMTSCKKETKDEVKEATEAVGNEMEDAIDTAAVKVDAAADSTKVKAGKVLEKGAKKMDEAAEKLKEAAKK</sequence>
<comment type="caution">
    <text evidence="1">The sequence shown here is derived from an EMBL/GenBank/DDBJ whole genome shotgun (WGS) entry which is preliminary data.</text>
</comment>
<evidence type="ECO:0000313" key="2">
    <source>
        <dbReference type="Proteomes" id="UP000253235"/>
    </source>
</evidence>
<gene>
    <name evidence="1" type="ORF">DR871_001845</name>
</gene>